<keyword evidence="2" id="KW-1185">Reference proteome</keyword>
<dbReference type="Proteomes" id="UP001161669">
    <property type="component" value="Segment"/>
</dbReference>
<evidence type="ECO:0000313" key="2">
    <source>
        <dbReference type="Proteomes" id="UP001161669"/>
    </source>
</evidence>
<accession>A0A3T1CX93</accession>
<dbReference type="KEGG" id="vg:80540800"/>
<name>A0A3T1CX93_9VIRU</name>
<organism evidence="1 2">
    <name type="scientific">Acanthamoeba castellanii medusavirus J1</name>
    <dbReference type="NCBI Taxonomy" id="3114988"/>
    <lineage>
        <taxon>Viruses</taxon>
        <taxon>Varidnaviria</taxon>
        <taxon>Bamfordvirae</taxon>
        <taxon>Nucleocytoviricota</taxon>
        <taxon>Megaviricetes</taxon>
        <taxon>Mamonoviridae</taxon>
        <taxon>Medusavirus</taxon>
        <taxon>Medusavirus medusae</taxon>
    </lineage>
</organism>
<proteinExistence type="predicted"/>
<sequence>MDTRSFAPETHPAGSFLAFDAASPLCYSVQQVDHSNLLNNGTNTHAQLDAFVASAGQPNGLATLDATGQVPTAQLGNAYVPPVDKGIITTGNGSVVATLPPGADGHVLTADSTASTGLAYKQVDHADLANAGTNTHAQIDTFIDSKGDALGLATLDGDSKVPVAQLPIATPATPGIVVGATNASQVALGVGAAGNIIGDGVTYCTAIGLQALRDFVTDSVTFGSNTAIGEFSLMALTAGYSNTAIGSGAGNNLLEGANNTFLGNNTNPTAATGISNSIALGSGASVDTSGQLAIPATVTNIKAPGIDTAADATGTLLAIDSSGYVRKSAGPNATISELNTAIAAKEDPSNKNVPNGYAGLDAAAILLPAQLPEATTASIGAVTGVTSASATVLGAGAYNATATGANNVALGGGALAAATTASDDVAIGPSALGSATTTTASVAIGSNALAAHATASPAVAVGYRALASNTTGQYNTAGGYQALANNTSANGNTAYGYNSLLTTTSDMGATNSTATGAGSLEKATAGTNTADGYRSLYNLTTGTNNTAAGVNSGLAITTGSRNTCIGDGADTNSSSAVDRIALGRGAVATADGQFALPAAVTQLLMAGLGTQPNIYPIPLSIDSSGIVRKSLAPFFSSVSLSADFTGSATNLTTFSNWNVKIQETPSGFGASTAFWTCPRDALVLITANFAFSCPTTINRYFQLVVNAVSTGATHAPYVYNYGLDNYGGSYSFSMSLQRSLRAGDQLSWKWSMNGQQPTFQNTYTNWQISQLGPYPGS</sequence>
<protein>
    <submittedName>
        <fullName evidence="1">Uncharacterized protein</fullName>
    </submittedName>
</protein>
<reference evidence="2" key="1">
    <citation type="journal article" date="2019" name="J. Virol.">
        <title>Medusavirus, a novel large DNA virus discovered from hot spring water.</title>
        <authorList>
            <person name="Yoshikawa G."/>
            <person name="Blanc-Mathieu R."/>
            <person name="Song C."/>
            <person name="Kayama Y."/>
            <person name="Mochizuki T."/>
            <person name="Murata K."/>
            <person name="Ogata H."/>
            <person name="Takemura M."/>
        </authorList>
    </citation>
    <scope>NUCLEOTIDE SEQUENCE [LARGE SCALE GENOMIC DNA]</scope>
</reference>
<evidence type="ECO:0000313" key="1">
    <source>
        <dbReference type="EMBL" id="BBI30448.1"/>
    </source>
</evidence>
<dbReference type="EMBL" id="AP018495">
    <property type="protein sequence ID" value="BBI30448.1"/>
    <property type="molecule type" value="Genomic_DNA"/>
</dbReference>